<organism evidence="2 3">
    <name type="scientific">Hyphomonas atlantica</name>
    <dbReference type="NCBI Taxonomy" id="1280948"/>
    <lineage>
        <taxon>Bacteria</taxon>
        <taxon>Pseudomonadati</taxon>
        <taxon>Pseudomonadota</taxon>
        <taxon>Alphaproteobacteria</taxon>
        <taxon>Hyphomonadales</taxon>
        <taxon>Hyphomonadaceae</taxon>
        <taxon>Hyphomonas</taxon>
    </lineage>
</organism>
<proteinExistence type="predicted"/>
<dbReference type="InterPro" id="IPR032307">
    <property type="entry name" value="PepSY_TM-like_2"/>
</dbReference>
<dbReference type="AlphaFoldDB" id="A0A059DXS8"/>
<keyword evidence="1" id="KW-0472">Membrane</keyword>
<evidence type="ECO:0008006" key="4">
    <source>
        <dbReference type="Google" id="ProtNLM"/>
    </source>
</evidence>
<feature type="transmembrane region" description="Helical" evidence="1">
    <location>
        <begin position="160"/>
        <end position="183"/>
    </location>
</feature>
<dbReference type="RefSeq" id="WP_035554715.1">
    <property type="nucleotide sequence ID" value="NZ_AWFH01000061.1"/>
</dbReference>
<accession>A0A059DXS8</accession>
<evidence type="ECO:0000313" key="3">
    <source>
        <dbReference type="Proteomes" id="UP000024547"/>
    </source>
</evidence>
<keyword evidence="1" id="KW-0812">Transmembrane</keyword>
<dbReference type="PATRIC" id="fig|1280948.3.peg.3143"/>
<gene>
    <name evidence="2" type="ORF">HY36_10110</name>
</gene>
<keyword evidence="3" id="KW-1185">Reference proteome</keyword>
<dbReference type="Pfam" id="PF16357">
    <property type="entry name" value="PepSY_TM_like_2"/>
    <property type="match status" value="1"/>
</dbReference>
<dbReference type="EMBL" id="AWFH01000061">
    <property type="protein sequence ID" value="KCZ58204.1"/>
    <property type="molecule type" value="Genomic_DNA"/>
</dbReference>
<dbReference type="eggNOG" id="COG3295">
    <property type="taxonomic scope" value="Bacteria"/>
</dbReference>
<sequence>MNSSPAAAAKRASFKMFVKRQVRTIHWMSGAVCLVGMILFASTGITLNHAGILSAKPKVVEGEVVLPEEMTRQLQETLEDGTQLPLPKEVARHLKSETGFDLIGRTGEWTEYDINISIARPGGDAWVSIDRETGDVLFEKTNRGVVAYLNDLHKGRNTGIAWTLFLDLFAIGVIIFSATGLWLLQMQAARRNSTWPLTALGFALPVILLLIFVHA</sequence>
<evidence type="ECO:0000313" key="2">
    <source>
        <dbReference type="EMBL" id="KCZ58204.1"/>
    </source>
</evidence>
<name>A0A059DXS8_9PROT</name>
<feature type="transmembrane region" description="Helical" evidence="1">
    <location>
        <begin position="25"/>
        <end position="47"/>
    </location>
</feature>
<dbReference type="PANTHER" id="PTHR40115">
    <property type="entry name" value="INNER MEMBRANE PROTEIN WITH PEPSY TM HELIX"/>
    <property type="match status" value="1"/>
</dbReference>
<evidence type="ECO:0000256" key="1">
    <source>
        <dbReference type="SAM" id="Phobius"/>
    </source>
</evidence>
<dbReference type="PANTHER" id="PTHR40115:SF1">
    <property type="entry name" value="INNER MEMBRANE PROTEIN WITH PEPSY TM HELIX"/>
    <property type="match status" value="1"/>
</dbReference>
<feature type="transmembrane region" description="Helical" evidence="1">
    <location>
        <begin position="195"/>
        <end position="213"/>
    </location>
</feature>
<protein>
    <recommendedName>
        <fullName evidence="4">Peptidase</fullName>
    </recommendedName>
</protein>
<dbReference type="Proteomes" id="UP000024547">
    <property type="component" value="Unassembled WGS sequence"/>
</dbReference>
<comment type="caution">
    <text evidence="2">The sequence shown here is derived from an EMBL/GenBank/DDBJ whole genome shotgun (WGS) entry which is preliminary data.</text>
</comment>
<reference evidence="2 3" key="1">
    <citation type="journal article" date="2014" name="Antonie Van Leeuwenhoek">
        <title>Hyphomonas beringensis sp. nov. and Hyphomonas chukchiensis sp. nov., isolated from surface seawater of the Bering Sea and Chukchi Sea.</title>
        <authorList>
            <person name="Li C."/>
            <person name="Lai Q."/>
            <person name="Li G."/>
            <person name="Dong C."/>
            <person name="Wang J."/>
            <person name="Liao Y."/>
            <person name="Shao Z."/>
        </authorList>
    </citation>
    <scope>NUCLEOTIDE SEQUENCE [LARGE SCALE GENOMIC DNA]</scope>
    <source>
        <strain evidence="2 3">22II1-22F38</strain>
    </source>
</reference>
<dbReference type="STRING" id="1280948.HY36_10110"/>
<dbReference type="OrthoDB" id="27171at2"/>
<keyword evidence="1" id="KW-1133">Transmembrane helix</keyword>